<reference evidence="2 3" key="1">
    <citation type="submission" date="2018-12" db="EMBL/GenBank/DDBJ databases">
        <title>Complete genome of Nonlabens sp. MJ115.</title>
        <authorList>
            <person name="Choi H.S."/>
            <person name="Jung J."/>
        </authorList>
    </citation>
    <scope>NUCLEOTIDE SEQUENCE [LARGE SCALE GENOMIC DNA]</scope>
    <source>
        <strain evidence="2 3">MJ115</strain>
    </source>
</reference>
<keyword evidence="3" id="KW-1185">Reference proteome</keyword>
<feature type="chain" id="PRO_5019409547" description="Spore coat protein CotH" evidence="1">
    <location>
        <begin position="29"/>
        <end position="412"/>
    </location>
</feature>
<evidence type="ECO:0000313" key="3">
    <source>
        <dbReference type="Proteomes" id="UP000279600"/>
    </source>
</evidence>
<sequence>MLFYRNPYSLSKQLLCFCLVLATQFAFGQEIPVKFQAIELLQIHIQTTDSLEILDDQEYVTATLRLKKDDALIIIDEPLKIRTRGNSTSSFPKRPYQLKFYDKQRMVSMPADKRWVLLANYSDKTMLRNSIGFALGHYSQLDFTPMSKHVELFINNQYQGLYLLAQKVEESKNRVDLSEDGFLIEVELENRIEEDDSCFSTSHETYCIKYPEISKKDNRFAEIKKQVTEIEESIYNFTTDSSGVRSYEKYLDVESVIDWYLINEITKNNDAKFHTSVFMSKAANGKLKLGPVWDFDISMGNIDYNGNMNPEGFWVKKADWFKALFKDPQFAGRVRNRFFEFYDNRNLIFELIDNHAHQLREAQIRDDQQWNIIGTKVWPNYKVFDTYQEEVDYLKDWLETRYQWLDAAYRRL</sequence>
<dbReference type="Proteomes" id="UP000279600">
    <property type="component" value="Chromosome"/>
</dbReference>
<keyword evidence="1" id="KW-0732">Signal</keyword>
<feature type="signal peptide" evidence="1">
    <location>
        <begin position="1"/>
        <end position="28"/>
    </location>
</feature>
<dbReference type="InterPro" id="IPR014867">
    <property type="entry name" value="Spore_coat_CotH_CotH2/3/7"/>
</dbReference>
<dbReference type="OrthoDB" id="9803752at2"/>
<name>A0A3S9MYV7_9FLAO</name>
<proteinExistence type="predicted"/>
<dbReference type="KEGG" id="noj:EJ995_09365"/>
<protein>
    <recommendedName>
        <fullName evidence="4">Spore coat protein CotH</fullName>
    </recommendedName>
</protein>
<organism evidence="2 3">
    <name type="scientific">Nonlabens ponticola</name>
    <dbReference type="NCBI Taxonomy" id="2496866"/>
    <lineage>
        <taxon>Bacteria</taxon>
        <taxon>Pseudomonadati</taxon>
        <taxon>Bacteroidota</taxon>
        <taxon>Flavobacteriia</taxon>
        <taxon>Flavobacteriales</taxon>
        <taxon>Flavobacteriaceae</taxon>
        <taxon>Nonlabens</taxon>
    </lineage>
</organism>
<dbReference type="EMBL" id="CP034549">
    <property type="protein sequence ID" value="AZQ44441.1"/>
    <property type="molecule type" value="Genomic_DNA"/>
</dbReference>
<gene>
    <name evidence="2" type="ORF">EJ995_09365</name>
</gene>
<accession>A0A3S9MYV7</accession>
<dbReference type="Pfam" id="PF08757">
    <property type="entry name" value="CotH"/>
    <property type="match status" value="1"/>
</dbReference>
<dbReference type="RefSeq" id="WP_126447886.1">
    <property type="nucleotide sequence ID" value="NZ_CP034549.1"/>
</dbReference>
<evidence type="ECO:0000313" key="2">
    <source>
        <dbReference type="EMBL" id="AZQ44441.1"/>
    </source>
</evidence>
<evidence type="ECO:0000256" key="1">
    <source>
        <dbReference type="SAM" id="SignalP"/>
    </source>
</evidence>
<evidence type="ECO:0008006" key="4">
    <source>
        <dbReference type="Google" id="ProtNLM"/>
    </source>
</evidence>
<dbReference type="AlphaFoldDB" id="A0A3S9MYV7"/>